<evidence type="ECO:0000259" key="9">
    <source>
        <dbReference type="PROSITE" id="PS51212"/>
    </source>
</evidence>
<dbReference type="EMBL" id="ML995474">
    <property type="protein sequence ID" value="KAF2147301.1"/>
    <property type="molecule type" value="Genomic_DNA"/>
</dbReference>
<keyword evidence="2" id="KW-0812">Transmembrane</keyword>
<dbReference type="GO" id="GO:0005886">
    <property type="term" value="C:plasma membrane"/>
    <property type="evidence" value="ECO:0007669"/>
    <property type="project" value="TreeGrafter"/>
</dbReference>
<evidence type="ECO:0000256" key="6">
    <source>
        <dbReference type="ARBA" id="ARBA00023180"/>
    </source>
</evidence>
<dbReference type="GeneID" id="54301257"/>
<evidence type="ECO:0000256" key="2">
    <source>
        <dbReference type="ARBA" id="ARBA00022692"/>
    </source>
</evidence>
<comment type="subcellular location">
    <subcellularLocation>
        <location evidence="1">Membrane</location>
        <topology evidence="1">Single-pass membrane protein</topology>
    </subcellularLocation>
</comment>
<feature type="region of interest" description="Disordered" evidence="7">
    <location>
        <begin position="157"/>
        <end position="176"/>
    </location>
</feature>
<feature type="chain" id="PRO_5025413628" description="WSC domain-containing protein" evidence="8">
    <location>
        <begin position="23"/>
        <end position="176"/>
    </location>
</feature>
<keyword evidence="4" id="KW-1133">Transmembrane helix</keyword>
<dbReference type="Proteomes" id="UP000799438">
    <property type="component" value="Unassembled WGS sequence"/>
</dbReference>
<organism evidence="10 11">
    <name type="scientific">Aplosporella prunicola CBS 121167</name>
    <dbReference type="NCBI Taxonomy" id="1176127"/>
    <lineage>
        <taxon>Eukaryota</taxon>
        <taxon>Fungi</taxon>
        <taxon>Dikarya</taxon>
        <taxon>Ascomycota</taxon>
        <taxon>Pezizomycotina</taxon>
        <taxon>Dothideomycetes</taxon>
        <taxon>Dothideomycetes incertae sedis</taxon>
        <taxon>Botryosphaeriales</taxon>
        <taxon>Aplosporellaceae</taxon>
        <taxon>Aplosporella</taxon>
    </lineage>
</organism>
<reference evidence="10" key="1">
    <citation type="journal article" date="2020" name="Stud. Mycol.">
        <title>101 Dothideomycetes genomes: a test case for predicting lifestyles and emergence of pathogens.</title>
        <authorList>
            <person name="Haridas S."/>
            <person name="Albert R."/>
            <person name="Binder M."/>
            <person name="Bloem J."/>
            <person name="Labutti K."/>
            <person name="Salamov A."/>
            <person name="Andreopoulos B."/>
            <person name="Baker S."/>
            <person name="Barry K."/>
            <person name="Bills G."/>
            <person name="Bluhm B."/>
            <person name="Cannon C."/>
            <person name="Castanera R."/>
            <person name="Culley D."/>
            <person name="Daum C."/>
            <person name="Ezra D."/>
            <person name="Gonzalez J."/>
            <person name="Henrissat B."/>
            <person name="Kuo A."/>
            <person name="Liang C."/>
            <person name="Lipzen A."/>
            <person name="Lutzoni F."/>
            <person name="Magnuson J."/>
            <person name="Mondo S."/>
            <person name="Nolan M."/>
            <person name="Ohm R."/>
            <person name="Pangilinan J."/>
            <person name="Park H.-J."/>
            <person name="Ramirez L."/>
            <person name="Alfaro M."/>
            <person name="Sun H."/>
            <person name="Tritt A."/>
            <person name="Yoshinaga Y."/>
            <person name="Zwiers L.-H."/>
            <person name="Turgeon B."/>
            <person name="Goodwin S."/>
            <person name="Spatafora J."/>
            <person name="Crous P."/>
            <person name="Grigoriev I."/>
        </authorList>
    </citation>
    <scope>NUCLEOTIDE SEQUENCE</scope>
    <source>
        <strain evidence="10">CBS 121167</strain>
    </source>
</reference>
<dbReference type="RefSeq" id="XP_033403009.1">
    <property type="nucleotide sequence ID" value="XM_033543760.1"/>
</dbReference>
<evidence type="ECO:0000256" key="1">
    <source>
        <dbReference type="ARBA" id="ARBA00004167"/>
    </source>
</evidence>
<accession>A0A6A6BX49</accession>
<dbReference type="SMART" id="SM00321">
    <property type="entry name" value="WSC"/>
    <property type="match status" value="1"/>
</dbReference>
<evidence type="ECO:0000256" key="7">
    <source>
        <dbReference type="SAM" id="MobiDB-lite"/>
    </source>
</evidence>
<dbReference type="PROSITE" id="PS51212">
    <property type="entry name" value="WSC"/>
    <property type="match status" value="1"/>
</dbReference>
<evidence type="ECO:0000313" key="10">
    <source>
        <dbReference type="EMBL" id="KAF2147301.1"/>
    </source>
</evidence>
<dbReference type="PANTHER" id="PTHR24269:SF16">
    <property type="entry name" value="PROTEIN SLG1"/>
    <property type="match status" value="1"/>
</dbReference>
<dbReference type="AlphaFoldDB" id="A0A6A6BX49"/>
<evidence type="ECO:0000256" key="3">
    <source>
        <dbReference type="ARBA" id="ARBA00022729"/>
    </source>
</evidence>
<proteinExistence type="predicted"/>
<evidence type="ECO:0000256" key="5">
    <source>
        <dbReference type="ARBA" id="ARBA00023136"/>
    </source>
</evidence>
<dbReference type="OrthoDB" id="5985073at2759"/>
<protein>
    <recommendedName>
        <fullName evidence="9">WSC domain-containing protein</fullName>
    </recommendedName>
</protein>
<sequence length="176" mass="18201">MPGARTLLAAASLIAYTPVLFAQSSSVSYATPSLITATETPAALSTSTLSVISGGSEYAYIGCFNETTGYANGGNKRAITGGNMTSEDDMTPERCFDFYGDEQYAGLEYGRECWCGPYFSTLTSELSPGYCNISCSGLDNAACGGSLALTLFNSTRRSGSGHGEGQKGGATHTVPA</sequence>
<name>A0A6A6BX49_9PEZI</name>
<dbReference type="Pfam" id="PF01822">
    <property type="entry name" value="WSC"/>
    <property type="match status" value="1"/>
</dbReference>
<keyword evidence="5" id="KW-0472">Membrane</keyword>
<gene>
    <name evidence="10" type="ORF">K452DRAFT_314490</name>
</gene>
<feature type="signal peptide" evidence="8">
    <location>
        <begin position="1"/>
        <end position="22"/>
    </location>
</feature>
<dbReference type="InterPro" id="IPR051836">
    <property type="entry name" value="Kremen_rcpt"/>
</dbReference>
<feature type="domain" description="WSC" evidence="9">
    <location>
        <begin position="57"/>
        <end position="155"/>
    </location>
</feature>
<dbReference type="InterPro" id="IPR002889">
    <property type="entry name" value="WSC_carb-bd"/>
</dbReference>
<keyword evidence="11" id="KW-1185">Reference proteome</keyword>
<keyword evidence="3 8" id="KW-0732">Signal</keyword>
<evidence type="ECO:0000313" key="11">
    <source>
        <dbReference type="Proteomes" id="UP000799438"/>
    </source>
</evidence>
<evidence type="ECO:0000256" key="8">
    <source>
        <dbReference type="SAM" id="SignalP"/>
    </source>
</evidence>
<feature type="non-terminal residue" evidence="10">
    <location>
        <position position="176"/>
    </location>
</feature>
<evidence type="ECO:0000256" key="4">
    <source>
        <dbReference type="ARBA" id="ARBA00022989"/>
    </source>
</evidence>
<dbReference type="PANTHER" id="PTHR24269">
    <property type="entry name" value="KREMEN PROTEIN"/>
    <property type="match status" value="1"/>
</dbReference>
<keyword evidence="6" id="KW-0325">Glycoprotein</keyword>